<evidence type="ECO:0000313" key="1">
    <source>
        <dbReference type="EMBL" id="BCS82706.1"/>
    </source>
</evidence>
<proteinExistence type="predicted"/>
<dbReference type="RefSeq" id="YP_010841314.1">
    <property type="nucleotide sequence ID" value="NC_079139.1"/>
</dbReference>
<keyword evidence="2" id="KW-1185">Reference proteome</keyword>
<dbReference type="Proteomes" id="UP001321479">
    <property type="component" value="Segment"/>
</dbReference>
<name>A0ABM7NRI4_9VIRU</name>
<dbReference type="EMBL" id="AP024483">
    <property type="protein sequence ID" value="BCS82706.1"/>
    <property type="molecule type" value="Genomic_DNA"/>
</dbReference>
<accession>A0ABM7NRI4</accession>
<organism evidence="1 2">
    <name type="scientific">Cotonvirus japonicus</name>
    <dbReference type="NCBI Taxonomy" id="2811091"/>
    <lineage>
        <taxon>Viruses</taxon>
        <taxon>Varidnaviria</taxon>
        <taxon>Bamfordvirae</taxon>
        <taxon>Nucleocytoviricota</taxon>
        <taxon>Megaviricetes</taxon>
        <taxon>Imitervirales</taxon>
        <taxon>Mimiviridae</taxon>
        <taxon>Megamimivirinae</taxon>
        <taxon>Cotonvirus</taxon>
        <taxon>Cotonvirus japonicum</taxon>
    </lineage>
</organism>
<reference evidence="1 2" key="1">
    <citation type="submission" date="2021-02" db="EMBL/GenBank/DDBJ databases">
        <title>Cotonvirus japonicus, which uses Golgi apparatus of host cells for its virion factory, phylogenetically links tailed tupanvirus and icosahedral mimivirus.</title>
        <authorList>
            <person name="Takahashi H."/>
            <person name="Fukaya S."/>
            <person name="Song C."/>
            <person name="Murata K."/>
            <person name="Takemura M."/>
        </authorList>
    </citation>
    <scope>NUCLEOTIDE SEQUENCE [LARGE SCALE GENOMIC DNA]</scope>
</reference>
<protein>
    <recommendedName>
        <fullName evidence="3">EGF-like domain-containing protein</fullName>
    </recommendedName>
</protein>
<dbReference type="GeneID" id="80557911"/>
<sequence length="203" mass="23451">MKIIIVWIICLISCIQANHFDLSNIKVIEFNNTSNISELFENAYPNDWFHHFVGDKILSMPNGMCTERWHCSTTTEKYLRTHCNKDLSIKILDQEIGVCKCNYGFDHIDGDCRCWLPSKESLNINTREYTCLKPGMCIKDNDCYGSMESMFMVECKFFGNNSPKIGFCGCANGYQYNVNKKRCHCPSPLKVKHIDGKLTCFYD</sequence>
<evidence type="ECO:0008006" key="3">
    <source>
        <dbReference type="Google" id="ProtNLM"/>
    </source>
</evidence>
<evidence type="ECO:0000313" key="2">
    <source>
        <dbReference type="Proteomes" id="UP001321479"/>
    </source>
</evidence>